<dbReference type="PANTHER" id="PTHR45792">
    <property type="entry name" value="DIACYLGLYCEROL LIPASE HOMOLOG-RELATED"/>
    <property type="match status" value="1"/>
</dbReference>
<comment type="cofactor">
    <cofactor evidence="1">
        <name>Ca(2+)</name>
        <dbReference type="ChEBI" id="CHEBI:29108"/>
    </cofactor>
</comment>
<evidence type="ECO:0000256" key="12">
    <source>
        <dbReference type="ARBA" id="ARBA00023136"/>
    </source>
</evidence>
<keyword evidence="9" id="KW-0442">Lipid degradation</keyword>
<dbReference type="InterPro" id="IPR002921">
    <property type="entry name" value="Fungal_lipase-type"/>
</dbReference>
<name>A0ABR2KJB7_9EUKA</name>
<keyword evidence="10" id="KW-1133">Transmembrane helix</keyword>
<evidence type="ECO:0000256" key="7">
    <source>
        <dbReference type="ARBA" id="ARBA00022801"/>
    </source>
</evidence>
<keyword evidence="15" id="KW-0732">Signal</keyword>
<dbReference type="EMBL" id="JAPFFF010000004">
    <property type="protein sequence ID" value="KAK8890941.1"/>
    <property type="molecule type" value="Genomic_DNA"/>
</dbReference>
<evidence type="ECO:0000313" key="18">
    <source>
        <dbReference type="Proteomes" id="UP001470230"/>
    </source>
</evidence>
<evidence type="ECO:0000256" key="3">
    <source>
        <dbReference type="ARBA" id="ARBA00022475"/>
    </source>
</evidence>
<evidence type="ECO:0000256" key="13">
    <source>
        <dbReference type="ARBA" id="ARBA00024531"/>
    </source>
</evidence>
<dbReference type="InterPro" id="IPR052214">
    <property type="entry name" value="DAG_Lipase-Related"/>
</dbReference>
<evidence type="ECO:0000256" key="8">
    <source>
        <dbReference type="ARBA" id="ARBA00022837"/>
    </source>
</evidence>
<evidence type="ECO:0000256" key="4">
    <source>
        <dbReference type="ARBA" id="ARBA00022553"/>
    </source>
</evidence>
<keyword evidence="6" id="KW-0479">Metal-binding</keyword>
<dbReference type="PANTHER" id="PTHR45792:SF8">
    <property type="entry name" value="DIACYLGLYCEROL LIPASE-ALPHA"/>
    <property type="match status" value="1"/>
</dbReference>
<evidence type="ECO:0000256" key="6">
    <source>
        <dbReference type="ARBA" id="ARBA00022723"/>
    </source>
</evidence>
<feature type="domain" description="Fungal lipase-type" evidence="16">
    <location>
        <begin position="59"/>
        <end position="179"/>
    </location>
</feature>
<evidence type="ECO:0000313" key="17">
    <source>
        <dbReference type="EMBL" id="KAK8890941.1"/>
    </source>
</evidence>
<evidence type="ECO:0000256" key="11">
    <source>
        <dbReference type="ARBA" id="ARBA00023098"/>
    </source>
</evidence>
<feature type="signal peptide" evidence="15">
    <location>
        <begin position="1"/>
        <end position="22"/>
    </location>
</feature>
<evidence type="ECO:0000256" key="14">
    <source>
        <dbReference type="ARBA" id="ARBA00026104"/>
    </source>
</evidence>
<dbReference type="Proteomes" id="UP001470230">
    <property type="component" value="Unassembled WGS sequence"/>
</dbReference>
<proteinExistence type="predicted"/>
<dbReference type="Pfam" id="PF01764">
    <property type="entry name" value="Lipase_3"/>
    <property type="match status" value="1"/>
</dbReference>
<feature type="chain" id="PRO_5046145089" description="sn-1-specific diacylglycerol lipase" evidence="15">
    <location>
        <begin position="23"/>
        <end position="309"/>
    </location>
</feature>
<dbReference type="InterPro" id="IPR029058">
    <property type="entry name" value="AB_hydrolase_fold"/>
</dbReference>
<comment type="catalytic activity">
    <reaction evidence="13">
        <text>a 1,2-diacyl-sn-glycerol + H2O = a 2-acylglycerol + a fatty acid + H(+)</text>
        <dbReference type="Rhea" id="RHEA:33275"/>
        <dbReference type="ChEBI" id="CHEBI:15377"/>
        <dbReference type="ChEBI" id="CHEBI:15378"/>
        <dbReference type="ChEBI" id="CHEBI:17389"/>
        <dbReference type="ChEBI" id="CHEBI:17815"/>
        <dbReference type="ChEBI" id="CHEBI:28868"/>
        <dbReference type="EC" id="3.1.1.116"/>
    </reaction>
    <physiologicalReaction direction="left-to-right" evidence="13">
        <dbReference type="Rhea" id="RHEA:33276"/>
    </physiologicalReaction>
</comment>
<keyword evidence="8" id="KW-0106">Calcium</keyword>
<dbReference type="SUPFAM" id="SSF53474">
    <property type="entry name" value="alpha/beta-Hydrolases"/>
    <property type="match status" value="1"/>
</dbReference>
<evidence type="ECO:0000256" key="9">
    <source>
        <dbReference type="ARBA" id="ARBA00022963"/>
    </source>
</evidence>
<evidence type="ECO:0000256" key="5">
    <source>
        <dbReference type="ARBA" id="ARBA00022692"/>
    </source>
</evidence>
<evidence type="ECO:0000256" key="10">
    <source>
        <dbReference type="ARBA" id="ARBA00022989"/>
    </source>
</evidence>
<evidence type="ECO:0000256" key="15">
    <source>
        <dbReference type="SAM" id="SignalP"/>
    </source>
</evidence>
<organism evidence="17 18">
    <name type="scientific">Tritrichomonas musculus</name>
    <dbReference type="NCBI Taxonomy" id="1915356"/>
    <lineage>
        <taxon>Eukaryota</taxon>
        <taxon>Metamonada</taxon>
        <taxon>Parabasalia</taxon>
        <taxon>Tritrichomonadida</taxon>
        <taxon>Tritrichomonadidae</taxon>
        <taxon>Tritrichomonas</taxon>
    </lineage>
</organism>
<gene>
    <name evidence="17" type="ORF">M9Y10_028141</name>
</gene>
<keyword evidence="7" id="KW-0378">Hydrolase</keyword>
<keyword evidence="4" id="KW-0597">Phosphoprotein</keyword>
<keyword evidence="5" id="KW-0812">Transmembrane</keyword>
<comment type="caution">
    <text evidence="17">The sequence shown here is derived from an EMBL/GenBank/DDBJ whole genome shotgun (WGS) entry which is preliminary data.</text>
</comment>
<reference evidence="17 18" key="1">
    <citation type="submission" date="2024-04" db="EMBL/GenBank/DDBJ databases">
        <title>Tritrichomonas musculus Genome.</title>
        <authorList>
            <person name="Alves-Ferreira E."/>
            <person name="Grigg M."/>
            <person name="Lorenzi H."/>
            <person name="Galac M."/>
        </authorList>
    </citation>
    <scope>NUCLEOTIDE SEQUENCE [LARGE SCALE GENOMIC DNA]</scope>
    <source>
        <strain evidence="17 18">EAF2021</strain>
    </source>
</reference>
<comment type="subcellular location">
    <subcellularLocation>
        <location evidence="2">Cell membrane</location>
        <topology evidence="2">Multi-pass membrane protein</topology>
    </subcellularLocation>
</comment>
<evidence type="ECO:0000256" key="1">
    <source>
        <dbReference type="ARBA" id="ARBA00001913"/>
    </source>
</evidence>
<dbReference type="Gene3D" id="3.40.50.1820">
    <property type="entry name" value="alpha/beta hydrolase"/>
    <property type="match status" value="1"/>
</dbReference>
<accession>A0ABR2KJB7</accession>
<protein>
    <recommendedName>
        <fullName evidence="14">sn-1-specific diacylglycerol lipase</fullName>
        <ecNumber evidence="14">3.1.1.116</ecNumber>
    </recommendedName>
</protein>
<keyword evidence="11" id="KW-0443">Lipid metabolism</keyword>
<evidence type="ECO:0000259" key="16">
    <source>
        <dbReference type="Pfam" id="PF01764"/>
    </source>
</evidence>
<keyword evidence="18" id="KW-1185">Reference proteome</keyword>
<dbReference type="EC" id="3.1.1.116" evidence="14"/>
<keyword evidence="3" id="KW-1003">Cell membrane</keyword>
<evidence type="ECO:0000256" key="2">
    <source>
        <dbReference type="ARBA" id="ARBA00004651"/>
    </source>
</evidence>
<sequence length="309" mass="34680">MIKLVGGSFLALLQLGARLSNSAYYADFSNYSGQVLYSSTNCEIEKPVFFVYTQDESLFIIIRGSQDDEDFGTDAKFTETVTDFGVFHTGFYNAAVYVYEHTKEYIESWNGPVYFVGHSYGAAVSQILNVMSFHFKSDVDAYSFAYAPMPAMDLTADDKIQDRLYAIVNDDDIIPTLSVPNVYEKFHLLYPTIRLVPSDILVGTLDSLLKLMKLTSAIDNGMFNMLWDAVPTIVQAAKEYEKGVKKYVRYPAGNVYQLKLDNPKTLSDAQINPEIVLNSLAVQLNSLNDHNCENYIAVVDQIIVDGNEE</sequence>
<keyword evidence="12" id="KW-0472">Membrane</keyword>